<accession>A0ABW1YLC0</accession>
<evidence type="ECO:0000313" key="1">
    <source>
        <dbReference type="EMBL" id="MFC6633552.1"/>
    </source>
</evidence>
<name>A0ABW1YLC0_9GAMM</name>
<proteinExistence type="predicted"/>
<dbReference type="EMBL" id="JBHSVR010000001">
    <property type="protein sequence ID" value="MFC6633552.1"/>
    <property type="molecule type" value="Genomic_DNA"/>
</dbReference>
<dbReference type="Proteomes" id="UP001596425">
    <property type="component" value="Unassembled WGS sequence"/>
</dbReference>
<protein>
    <submittedName>
        <fullName evidence="1">Uncharacterized protein</fullName>
    </submittedName>
</protein>
<reference evidence="2" key="1">
    <citation type="journal article" date="2019" name="Int. J. Syst. Evol. Microbiol.">
        <title>The Global Catalogue of Microorganisms (GCM) 10K type strain sequencing project: providing services to taxonomists for standard genome sequencing and annotation.</title>
        <authorList>
            <consortium name="The Broad Institute Genomics Platform"/>
            <consortium name="The Broad Institute Genome Sequencing Center for Infectious Disease"/>
            <person name="Wu L."/>
            <person name="Ma J."/>
        </authorList>
    </citation>
    <scope>NUCLEOTIDE SEQUENCE [LARGE SCALE GENOMIC DNA]</scope>
    <source>
        <strain evidence="2">CGMCC 1.13718</strain>
    </source>
</reference>
<dbReference type="RefSeq" id="WP_193192874.1">
    <property type="nucleotide sequence ID" value="NZ_JACZFR010000035.1"/>
</dbReference>
<comment type="caution">
    <text evidence="1">The sequence shown here is derived from an EMBL/GenBank/DDBJ whole genome shotgun (WGS) entry which is preliminary data.</text>
</comment>
<gene>
    <name evidence="1" type="ORF">ACFQBM_09685</name>
</gene>
<organism evidence="1 2">
    <name type="scientific">Microbulbifer taiwanensis</name>
    <dbReference type="NCBI Taxonomy" id="986746"/>
    <lineage>
        <taxon>Bacteria</taxon>
        <taxon>Pseudomonadati</taxon>
        <taxon>Pseudomonadota</taxon>
        <taxon>Gammaproteobacteria</taxon>
        <taxon>Cellvibrionales</taxon>
        <taxon>Microbulbiferaceae</taxon>
        <taxon>Microbulbifer</taxon>
    </lineage>
</organism>
<sequence length="86" mass="9992">MEENRMIPRNDSMEITLSKDDFINIFKACEDRKEKLNKIQHESSDEDEIADAGNDLVEINLVIRSLKEKADNLWGESGWTTSDEYL</sequence>
<evidence type="ECO:0000313" key="2">
    <source>
        <dbReference type="Proteomes" id="UP001596425"/>
    </source>
</evidence>
<keyword evidence="2" id="KW-1185">Reference proteome</keyword>